<protein>
    <submittedName>
        <fullName evidence="2">Organic solvent tolerance protein</fullName>
    </submittedName>
</protein>
<accession>J9CQ78</accession>
<organism evidence="2">
    <name type="scientific">gut metagenome</name>
    <dbReference type="NCBI Taxonomy" id="749906"/>
    <lineage>
        <taxon>unclassified sequences</taxon>
        <taxon>metagenomes</taxon>
        <taxon>organismal metagenomes</taxon>
    </lineage>
</organism>
<feature type="non-terminal residue" evidence="2">
    <location>
        <position position="381"/>
    </location>
</feature>
<dbReference type="InterPro" id="IPR007543">
    <property type="entry name" value="LptD_C"/>
</dbReference>
<proteinExistence type="predicted"/>
<comment type="caution">
    <text evidence="2">The sequence shown here is derived from an EMBL/GenBank/DDBJ whole genome shotgun (WGS) entry which is preliminary data.</text>
</comment>
<sequence>MRFRLTSKNRRNDRCGIRSTPHVISGDATKNIRFISGDKTTLEDATITTCKRDDEAWFLKINSLEIDEYDQTATGTGASFHFMGVPVMGLPWITFPISNERRSGFLTPTYGMSTGRGVDIAVPYYFNIAPNYDMTLTPRLMSKRGVMLETESRFLYNGLTGTLNYDYLPDDDVFNDDRYSVRYLGDYTHGKLSAHIDYNRVSDDEYVSDFSGNVRESSESVLPQEYFLRYDEKFWDLSLNVTKNQTLDIEGITYYKPYEREPQIQLSSFIGDWHGWEITTNLEATKFTSDTRVEGSRFVLDQSVSYPIREAGWFLVPKAGFLGTWYNLDNLERSHYSEKNPNRTLPIFSLDAGLMLDRDSSWFGRDAYQTLEPRLFYAYVP</sequence>
<dbReference type="GO" id="GO:1990351">
    <property type="term" value="C:transporter complex"/>
    <property type="evidence" value="ECO:0007669"/>
    <property type="project" value="TreeGrafter"/>
</dbReference>
<dbReference type="PANTHER" id="PTHR30189:SF1">
    <property type="entry name" value="LPS-ASSEMBLY PROTEIN LPTD"/>
    <property type="match status" value="1"/>
</dbReference>
<dbReference type="InterPro" id="IPR050218">
    <property type="entry name" value="LptD"/>
</dbReference>
<dbReference type="EMBL" id="AMCI01002604">
    <property type="protein sequence ID" value="EJX02291.1"/>
    <property type="molecule type" value="Genomic_DNA"/>
</dbReference>
<dbReference type="AlphaFoldDB" id="J9CQ78"/>
<gene>
    <name evidence="2" type="ORF">EVA_09603</name>
</gene>
<dbReference type="Pfam" id="PF04453">
    <property type="entry name" value="LptD"/>
    <property type="match status" value="1"/>
</dbReference>
<feature type="domain" description="LptD C-terminal" evidence="1">
    <location>
        <begin position="188"/>
        <end position="381"/>
    </location>
</feature>
<name>J9CQ78_9ZZZZ</name>
<dbReference type="GO" id="GO:0061024">
    <property type="term" value="P:membrane organization"/>
    <property type="evidence" value="ECO:0007669"/>
    <property type="project" value="InterPro"/>
</dbReference>
<evidence type="ECO:0000313" key="2">
    <source>
        <dbReference type="EMBL" id="EJX02291.1"/>
    </source>
</evidence>
<reference evidence="2" key="1">
    <citation type="journal article" date="2012" name="PLoS ONE">
        <title>Gene sets for utilization of primary and secondary nutrition supplies in the distal gut of endangered iberian lynx.</title>
        <authorList>
            <person name="Alcaide M."/>
            <person name="Messina E."/>
            <person name="Richter M."/>
            <person name="Bargiela R."/>
            <person name="Peplies J."/>
            <person name="Huws S.A."/>
            <person name="Newbold C.J."/>
            <person name="Golyshin P.N."/>
            <person name="Simon M.A."/>
            <person name="Lopez G."/>
            <person name="Yakimov M.M."/>
            <person name="Ferrer M."/>
        </authorList>
    </citation>
    <scope>NUCLEOTIDE SEQUENCE</scope>
</reference>
<dbReference type="PANTHER" id="PTHR30189">
    <property type="entry name" value="LPS-ASSEMBLY PROTEIN"/>
    <property type="match status" value="1"/>
</dbReference>
<dbReference type="GO" id="GO:0009279">
    <property type="term" value="C:cell outer membrane"/>
    <property type="evidence" value="ECO:0007669"/>
    <property type="project" value="TreeGrafter"/>
</dbReference>
<evidence type="ECO:0000259" key="1">
    <source>
        <dbReference type="Pfam" id="PF04453"/>
    </source>
</evidence>